<feature type="compositionally biased region" description="Basic and acidic residues" evidence="1">
    <location>
        <begin position="705"/>
        <end position="727"/>
    </location>
</feature>
<dbReference type="SUPFAM" id="SSF50729">
    <property type="entry name" value="PH domain-like"/>
    <property type="match status" value="1"/>
</dbReference>
<feature type="compositionally biased region" description="Basic and acidic residues" evidence="1">
    <location>
        <begin position="16"/>
        <end position="41"/>
    </location>
</feature>
<dbReference type="EMBL" id="LAFY01005786">
    <property type="protein sequence ID" value="KJX92700.1"/>
    <property type="molecule type" value="Genomic_DNA"/>
</dbReference>
<dbReference type="PANTHER" id="PTHR38700">
    <property type="entry name" value="YALI0E22418P"/>
    <property type="match status" value="1"/>
</dbReference>
<dbReference type="Gene3D" id="2.30.29.30">
    <property type="entry name" value="Pleckstrin-homology domain (PH domain)/Phosphotyrosine-binding domain (PTB)"/>
    <property type="match status" value="1"/>
</dbReference>
<evidence type="ECO:0000313" key="3">
    <source>
        <dbReference type="EMBL" id="KJX92700.1"/>
    </source>
</evidence>
<evidence type="ECO:0000256" key="1">
    <source>
        <dbReference type="SAM" id="MobiDB-lite"/>
    </source>
</evidence>
<dbReference type="InterPro" id="IPR001849">
    <property type="entry name" value="PH_domain"/>
</dbReference>
<dbReference type="Gene3D" id="3.10.20.90">
    <property type="entry name" value="Phosphatidylinositol 3-kinase Catalytic Subunit, Chain A, domain 1"/>
    <property type="match status" value="1"/>
</dbReference>
<feature type="region of interest" description="Disordered" evidence="1">
    <location>
        <begin position="1"/>
        <end position="215"/>
    </location>
</feature>
<gene>
    <name evidence="3" type="ORF">TI39_contig5831g00020</name>
</gene>
<feature type="compositionally biased region" description="Low complexity" evidence="1">
    <location>
        <begin position="687"/>
        <end position="697"/>
    </location>
</feature>
<feature type="compositionally biased region" description="Polar residues" evidence="1">
    <location>
        <begin position="99"/>
        <end position="108"/>
    </location>
</feature>
<evidence type="ECO:0000259" key="2">
    <source>
        <dbReference type="Pfam" id="PF00169"/>
    </source>
</evidence>
<name>A0A0F4G8Y6_9PEZI</name>
<dbReference type="InterPro" id="IPR029071">
    <property type="entry name" value="Ubiquitin-like_domsf"/>
</dbReference>
<dbReference type="Proteomes" id="UP000033647">
    <property type="component" value="Unassembled WGS sequence"/>
</dbReference>
<evidence type="ECO:0000313" key="4">
    <source>
        <dbReference type="Proteomes" id="UP000033647"/>
    </source>
</evidence>
<dbReference type="OrthoDB" id="43122at2759"/>
<reference evidence="3 4" key="1">
    <citation type="submission" date="2015-03" db="EMBL/GenBank/DDBJ databases">
        <title>RNA-seq based gene annotation and comparative genomics of four Zymoseptoria species reveal species-specific pathogenicity related genes and transposable element activity.</title>
        <authorList>
            <person name="Grandaubert J."/>
            <person name="Bhattacharyya A."/>
            <person name="Stukenbrock E.H."/>
        </authorList>
    </citation>
    <scope>NUCLEOTIDE SEQUENCE [LARGE SCALE GENOMIC DNA]</scope>
    <source>
        <strain evidence="3 4">Zb18110</strain>
    </source>
</reference>
<dbReference type="STRING" id="1047168.A0A0F4G8Y6"/>
<feature type="domain" description="PH" evidence="2">
    <location>
        <begin position="389"/>
        <end position="490"/>
    </location>
</feature>
<comment type="caution">
    <text evidence="3">The sequence shown here is derived from an EMBL/GenBank/DDBJ whole genome shotgun (WGS) entry which is preliminary data.</text>
</comment>
<feature type="region of interest" description="Disordered" evidence="1">
    <location>
        <begin position="556"/>
        <end position="594"/>
    </location>
</feature>
<dbReference type="Pfam" id="PF00169">
    <property type="entry name" value="PH"/>
    <property type="match status" value="1"/>
</dbReference>
<feature type="compositionally biased region" description="Polar residues" evidence="1">
    <location>
        <begin position="635"/>
        <end position="646"/>
    </location>
</feature>
<dbReference type="AlphaFoldDB" id="A0A0F4G8Y6"/>
<feature type="region of interest" description="Disordered" evidence="1">
    <location>
        <begin position="615"/>
        <end position="875"/>
    </location>
</feature>
<feature type="compositionally biased region" description="Basic and acidic residues" evidence="1">
    <location>
        <begin position="846"/>
        <end position="875"/>
    </location>
</feature>
<feature type="compositionally biased region" description="Polar residues" evidence="1">
    <location>
        <begin position="570"/>
        <end position="580"/>
    </location>
</feature>
<feature type="compositionally biased region" description="Polar residues" evidence="1">
    <location>
        <begin position="198"/>
        <end position="208"/>
    </location>
</feature>
<protein>
    <recommendedName>
        <fullName evidence="2">PH domain-containing protein</fullName>
    </recommendedName>
</protein>
<sequence>MADNGPALPSRYLSQRRRDPLDQTKTHDLNHRSSQDEDTISRSKSRYRKRPGTSAASPPQSSPPVPQLPTDLPSRYHTKHSNAPFQPAGHEQLVHDSTRQQQVSTNEVRQSDLRQASPPVQSRASDPLLGHHLKDDSPAMNGRYRSTRTRREPAPAQASPSPPIMTQYEPGHYSQPSGELFPPVKPVEKPTRHDGPPQSGQIRATKSVSELPKYDDSDDGCLARFFKRKRGEASPVVEKAPIARPVNSRGEPLPIRPGGGGIVVPGTDAPVSAVNAGDRLVRVECGRSERVFPVTPTTTPMDIIKSASTCMSERIDVKSAILLEHFGTVGIQRPLRRYEHIRDIMNSWDTDKQNSLLLVDPATGSVEPELTLAGVPKQKPEDQSWYLFHSQRAGKWEKRYVTLKSDGQITCRKDEDSKVKDIQNVCHLSDFDVYTPTPERLRKKIKPPKKFCHAIKSQQKTIMFESTENFVHFFSTSDKATANSFYGAIQGWRSWYLVNVLDEGKKTKTPPAAMAPETKARHTSNDNAVNAHRPGESMDSHYQLGSFKPLIDTERFDKPTHNSAGEGFIKSSNQLDTNISPERRTSIRKSNNPPIALNNKAILADDEPLANLARSGSLNRHSSVNKHRVSDKRSQTAATTEFNDSSLLGRKYSQRRREISRQEDEEPWTTGPNLLNGGLRDEDLAPRRQTSTRRQSTADINRSSSTRDRAIRERRTSNDMVRSDTRARHNQTQNQMPKPLIDLTPEYREAPQFSKKNLGKGYVPDSTNGENGGPLIESATSPEDVLRIPSSTDWRHRNANPGAYEVGAGGGLQRGGSLRASGSKSRSPAGRETAFTGEGLLGAIGEAKKGWGGESKGRGVVVDEGREGGLVEFSR</sequence>
<proteinExistence type="predicted"/>
<accession>A0A0F4G8Y6</accession>
<feature type="region of interest" description="Disordered" evidence="1">
    <location>
        <begin position="508"/>
        <end position="540"/>
    </location>
</feature>
<dbReference type="InterPro" id="IPR011993">
    <property type="entry name" value="PH-like_dom_sf"/>
</dbReference>
<organism evidence="3 4">
    <name type="scientific">Zymoseptoria brevis</name>
    <dbReference type="NCBI Taxonomy" id="1047168"/>
    <lineage>
        <taxon>Eukaryota</taxon>
        <taxon>Fungi</taxon>
        <taxon>Dikarya</taxon>
        <taxon>Ascomycota</taxon>
        <taxon>Pezizomycotina</taxon>
        <taxon>Dothideomycetes</taxon>
        <taxon>Dothideomycetidae</taxon>
        <taxon>Mycosphaerellales</taxon>
        <taxon>Mycosphaerellaceae</taxon>
        <taxon>Zymoseptoria</taxon>
    </lineage>
</organism>
<feature type="compositionally biased region" description="Basic and acidic residues" evidence="1">
    <location>
        <begin position="186"/>
        <end position="195"/>
    </location>
</feature>
<keyword evidence="4" id="KW-1185">Reference proteome</keyword>
<dbReference type="SUPFAM" id="SSF54236">
    <property type="entry name" value="Ubiquitin-like"/>
    <property type="match status" value="1"/>
</dbReference>
<dbReference type="PANTHER" id="PTHR38700:SF1">
    <property type="entry name" value="PH DOMAIN-CONTAINING PROTEIN"/>
    <property type="match status" value="1"/>
</dbReference>